<dbReference type="InterPro" id="IPR045177">
    <property type="entry name" value="FDM1-5/IDN2"/>
</dbReference>
<sequence>MGLESPRADHNHITGFHSPFAADKGSCSSISLNLNQNLNSGKVEMIETRSLSKMCKEQKKIIEEQKEIIEEQRKKVELVEKAVEKAMKTIEMRIGNVEKVMNGEMEELKKVVKENEEKLKDKCSELEGLEDMNTALMIKERQSNDEIQEARKELIMGLRDLAAHGSKVGVKRMGLVDAKVLMKACEERFTGQNVELEHDRLCSKLQDTINDPAWYPFKRVGTGEKMKEVVDEEDEQLKNLRQEWGEDVVKAVKTALEEMNEYNPSGRYPGPVLWNVEQERQATLKEGIAHLTQLLKRKRTSST</sequence>
<organism evidence="3 4">
    <name type="scientific">Microthlaspi erraticum</name>
    <dbReference type="NCBI Taxonomy" id="1685480"/>
    <lineage>
        <taxon>Eukaryota</taxon>
        <taxon>Viridiplantae</taxon>
        <taxon>Streptophyta</taxon>
        <taxon>Embryophyta</taxon>
        <taxon>Tracheophyta</taxon>
        <taxon>Spermatophyta</taxon>
        <taxon>Magnoliopsida</taxon>
        <taxon>eudicotyledons</taxon>
        <taxon>Gunneridae</taxon>
        <taxon>Pentapetalae</taxon>
        <taxon>rosids</taxon>
        <taxon>malvids</taxon>
        <taxon>Brassicales</taxon>
        <taxon>Brassicaceae</taxon>
        <taxon>Coluteocarpeae</taxon>
        <taxon>Microthlaspi</taxon>
    </lineage>
</organism>
<evidence type="ECO:0000259" key="2">
    <source>
        <dbReference type="Pfam" id="PF03469"/>
    </source>
</evidence>
<dbReference type="GO" id="GO:0080188">
    <property type="term" value="P:gene silencing by siRNA-directed DNA methylation"/>
    <property type="evidence" value="ECO:0007669"/>
    <property type="project" value="InterPro"/>
</dbReference>
<evidence type="ECO:0000256" key="1">
    <source>
        <dbReference type="SAM" id="Coils"/>
    </source>
</evidence>
<evidence type="ECO:0000313" key="3">
    <source>
        <dbReference type="EMBL" id="CAA7020010.1"/>
    </source>
</evidence>
<dbReference type="OrthoDB" id="1892195at2759"/>
<feature type="domain" description="Factor of DNA methylation 1-5/IDN2" evidence="2">
    <location>
        <begin position="171"/>
        <end position="299"/>
    </location>
</feature>
<gene>
    <name evidence="3" type="ORF">MERR_LOCUS7245</name>
</gene>
<dbReference type="InterPro" id="IPR005379">
    <property type="entry name" value="FDM1-5/IDN2_XH"/>
</dbReference>
<dbReference type="Pfam" id="PF03469">
    <property type="entry name" value="XH"/>
    <property type="match status" value="1"/>
</dbReference>
<reference evidence="3" key="1">
    <citation type="submission" date="2020-01" db="EMBL/GenBank/DDBJ databases">
        <authorList>
            <person name="Mishra B."/>
        </authorList>
    </citation>
    <scope>NUCLEOTIDE SEQUENCE [LARGE SCALE GENOMIC DNA]</scope>
</reference>
<keyword evidence="1" id="KW-0175">Coiled coil</keyword>
<protein>
    <recommendedName>
        <fullName evidence="2">Factor of DNA methylation 1-5/IDN2 domain-containing protein</fullName>
    </recommendedName>
</protein>
<keyword evidence="4" id="KW-1185">Reference proteome</keyword>
<accession>A0A6D2HZF6</accession>
<comment type="caution">
    <text evidence="3">The sequence shown here is derived from an EMBL/GenBank/DDBJ whole genome shotgun (WGS) entry which is preliminary data.</text>
</comment>
<dbReference type="PANTHER" id="PTHR21596:SF53">
    <property type="entry name" value="FACTOR OF DNA METHYLATION 5-RELATED"/>
    <property type="match status" value="1"/>
</dbReference>
<dbReference type="PANTHER" id="PTHR21596">
    <property type="entry name" value="RIBONUCLEASE P SUBUNIT P38"/>
    <property type="match status" value="1"/>
</dbReference>
<dbReference type="EMBL" id="CACVBM020000510">
    <property type="protein sequence ID" value="CAA7020010.1"/>
    <property type="molecule type" value="Genomic_DNA"/>
</dbReference>
<dbReference type="AlphaFoldDB" id="A0A6D2HZF6"/>
<name>A0A6D2HZF6_9BRAS</name>
<proteinExistence type="predicted"/>
<evidence type="ECO:0000313" key="4">
    <source>
        <dbReference type="Proteomes" id="UP000467841"/>
    </source>
</evidence>
<dbReference type="Proteomes" id="UP000467841">
    <property type="component" value="Unassembled WGS sequence"/>
</dbReference>
<feature type="coiled-coil region" evidence="1">
    <location>
        <begin position="52"/>
        <end position="132"/>
    </location>
</feature>